<dbReference type="EMBL" id="CDOK01000142">
    <property type="protein sequence ID" value="CEN51133.1"/>
    <property type="molecule type" value="Genomic_DNA"/>
</dbReference>
<evidence type="ECO:0000313" key="3">
    <source>
        <dbReference type="Proteomes" id="UP000039370"/>
    </source>
</evidence>
<dbReference type="Proteomes" id="UP000039370">
    <property type="component" value="Unassembled WGS sequence"/>
</dbReference>
<gene>
    <name evidence="2" type="ORF">CCAN11_2260025</name>
</gene>
<dbReference type="Gene3D" id="3.30.70.1290">
    <property type="entry name" value="Transposase IS200-like"/>
    <property type="match status" value="1"/>
</dbReference>
<dbReference type="PANTHER" id="PTHR36966">
    <property type="entry name" value="REP-ASSOCIATED TYROSINE TRANSPOSASE"/>
    <property type="match status" value="1"/>
</dbReference>
<dbReference type="SMART" id="SM01321">
    <property type="entry name" value="Y1_Tnp"/>
    <property type="match status" value="1"/>
</dbReference>
<proteinExistence type="predicted"/>
<dbReference type="Pfam" id="PF01797">
    <property type="entry name" value="Y1_Tnp"/>
    <property type="match status" value="1"/>
</dbReference>
<dbReference type="PANTHER" id="PTHR36966:SF1">
    <property type="entry name" value="REP-ASSOCIATED TYROSINE TRANSPOSASE"/>
    <property type="match status" value="1"/>
</dbReference>
<dbReference type="GO" id="GO:0043565">
    <property type="term" value="F:sequence-specific DNA binding"/>
    <property type="evidence" value="ECO:0007669"/>
    <property type="project" value="TreeGrafter"/>
</dbReference>
<name>A0A0B7IMB8_9FLAO</name>
<protein>
    <recommendedName>
        <fullName evidence="1">Transposase IS200-like domain-containing protein</fullName>
    </recommendedName>
</protein>
<organism evidence="2 3">
    <name type="scientific">Capnocytophaga canimorsus</name>
    <dbReference type="NCBI Taxonomy" id="28188"/>
    <lineage>
        <taxon>Bacteria</taxon>
        <taxon>Pseudomonadati</taxon>
        <taxon>Bacteroidota</taxon>
        <taxon>Flavobacteriia</taxon>
        <taxon>Flavobacteriales</taxon>
        <taxon>Flavobacteriaceae</taxon>
        <taxon>Capnocytophaga</taxon>
    </lineage>
</organism>
<sequence length="153" mass="18224">MELPNRKNPRASWWDYTNCASYFITICTKDKAHYFGEIIKEEMILSKVGVIADLLWYELKNRFSHIEFDDFLVMPNHIHAIITLTETEKPVSVSTIVGGYKSAVTKHCNRLKLDMVWQSRFYDSIIRNEEMYNNIKNYIQNNPINWQSDKFYQ</sequence>
<dbReference type="GO" id="GO:0006313">
    <property type="term" value="P:DNA transposition"/>
    <property type="evidence" value="ECO:0007669"/>
    <property type="project" value="InterPro"/>
</dbReference>
<dbReference type="AlphaFoldDB" id="A0A0B7IMB8"/>
<feature type="domain" description="Transposase IS200-like" evidence="1">
    <location>
        <begin position="17"/>
        <end position="142"/>
    </location>
</feature>
<dbReference type="InterPro" id="IPR002686">
    <property type="entry name" value="Transposase_17"/>
</dbReference>
<dbReference type="InterPro" id="IPR052715">
    <property type="entry name" value="RAYT_transposase"/>
</dbReference>
<dbReference type="SUPFAM" id="SSF143422">
    <property type="entry name" value="Transposase IS200-like"/>
    <property type="match status" value="1"/>
</dbReference>
<evidence type="ECO:0000313" key="2">
    <source>
        <dbReference type="EMBL" id="CEN51133.1"/>
    </source>
</evidence>
<accession>A0A0B7IMB8</accession>
<evidence type="ECO:0000259" key="1">
    <source>
        <dbReference type="SMART" id="SM01321"/>
    </source>
</evidence>
<dbReference type="InterPro" id="IPR036515">
    <property type="entry name" value="Transposase_17_sf"/>
</dbReference>
<reference evidence="3" key="1">
    <citation type="submission" date="2015-01" db="EMBL/GenBank/DDBJ databases">
        <authorList>
            <person name="MANFREDI Pablo"/>
        </authorList>
    </citation>
    <scope>NUCLEOTIDE SEQUENCE [LARGE SCALE GENOMIC DNA]</scope>
    <source>
        <strain evidence="3">Cc11</strain>
    </source>
</reference>
<dbReference type="GO" id="GO:0004803">
    <property type="term" value="F:transposase activity"/>
    <property type="evidence" value="ECO:0007669"/>
    <property type="project" value="InterPro"/>
</dbReference>